<sequence>MDDPTQHHAQGAYVAHAHTDIYGPGKVLYVDGDFRRVRFTHFVATIKADDLRPATPVEEHEMYTWLCRKAARYGSDWMIP</sequence>
<comment type="caution">
    <text evidence="1">The sequence shown here is derived from an EMBL/GenBank/DDBJ whole genome shotgun (WGS) entry which is preliminary data.</text>
</comment>
<gene>
    <name evidence="1" type="ORF">AT728_25980</name>
</gene>
<dbReference type="RefSeq" id="WP_058850255.1">
    <property type="nucleotide sequence ID" value="NZ_LOCL01000044.1"/>
</dbReference>
<dbReference type="OrthoDB" id="4246519at2"/>
<reference evidence="1 2" key="1">
    <citation type="submission" date="2015-12" db="EMBL/GenBank/DDBJ databases">
        <title>Draft genome sequence of Streptomyces silvensis ATCC 53525, a producer of novel hormone antagonists.</title>
        <authorList>
            <person name="Johnston C.W."/>
            <person name="Li Y."/>
            <person name="Magarvey N.A."/>
        </authorList>
    </citation>
    <scope>NUCLEOTIDE SEQUENCE [LARGE SCALE GENOMIC DNA]</scope>
    <source>
        <strain evidence="1 2">ATCC 53525</strain>
    </source>
</reference>
<accession>A0A0W7WY62</accession>
<keyword evidence="2" id="KW-1185">Reference proteome</keyword>
<evidence type="ECO:0000313" key="1">
    <source>
        <dbReference type="EMBL" id="KUF15506.1"/>
    </source>
</evidence>
<evidence type="ECO:0000313" key="2">
    <source>
        <dbReference type="Proteomes" id="UP000054804"/>
    </source>
</evidence>
<name>A0A0W7WY62_9ACTN</name>
<proteinExistence type="predicted"/>
<dbReference type="EMBL" id="LOCL01000044">
    <property type="protein sequence ID" value="KUF15506.1"/>
    <property type="molecule type" value="Genomic_DNA"/>
</dbReference>
<protein>
    <submittedName>
        <fullName evidence="1">Uncharacterized protein</fullName>
    </submittedName>
</protein>
<dbReference type="AlphaFoldDB" id="A0A0W7WY62"/>
<dbReference type="STRING" id="1765722.AT728_25980"/>
<organism evidence="1 2">
    <name type="scientific">Streptomyces silvensis</name>
    <dbReference type="NCBI Taxonomy" id="1765722"/>
    <lineage>
        <taxon>Bacteria</taxon>
        <taxon>Bacillati</taxon>
        <taxon>Actinomycetota</taxon>
        <taxon>Actinomycetes</taxon>
        <taxon>Kitasatosporales</taxon>
        <taxon>Streptomycetaceae</taxon>
        <taxon>Streptomyces</taxon>
    </lineage>
</organism>
<dbReference type="Proteomes" id="UP000054804">
    <property type="component" value="Unassembled WGS sequence"/>
</dbReference>